<feature type="domain" description="N-acetyltransferase" evidence="1">
    <location>
        <begin position="18"/>
        <end position="170"/>
    </location>
</feature>
<dbReference type="Pfam" id="PF13673">
    <property type="entry name" value="Acetyltransf_10"/>
    <property type="match status" value="1"/>
</dbReference>
<dbReference type="GO" id="GO:0016747">
    <property type="term" value="F:acyltransferase activity, transferring groups other than amino-acyl groups"/>
    <property type="evidence" value="ECO:0007669"/>
    <property type="project" value="InterPro"/>
</dbReference>
<sequence>MVAFLPNYRKLTIFADMMNIRFATKKDIPAIKELFRSTILSANLKDYTSEQVECWAARGEDVSVWEERISEQYFILAEENNTILGFAALKLSGYLNSMFVHKDYQGKGVASFLLKKIEEYARLKDISEITADVSITAQPFFSKKGYVILGQQTVCIGISMTNYKMSKVLS</sequence>
<name>A0A212K218_9BACT</name>
<dbReference type="InterPro" id="IPR052564">
    <property type="entry name" value="N-acetyltrans/Recomb-assoc"/>
</dbReference>
<dbReference type="SUPFAM" id="SSF55729">
    <property type="entry name" value="Acyl-CoA N-acyltransferases (Nat)"/>
    <property type="match status" value="1"/>
</dbReference>
<dbReference type="AlphaFoldDB" id="A0A212K218"/>
<dbReference type="InterPro" id="IPR000182">
    <property type="entry name" value="GNAT_dom"/>
</dbReference>
<dbReference type="PROSITE" id="PS51186">
    <property type="entry name" value="GNAT"/>
    <property type="match status" value="1"/>
</dbReference>
<proteinExistence type="predicted"/>
<dbReference type="CDD" id="cd04301">
    <property type="entry name" value="NAT_SF"/>
    <property type="match status" value="1"/>
</dbReference>
<dbReference type="EMBL" id="FLUL01000001">
    <property type="protein sequence ID" value="SBW05706.1"/>
    <property type="molecule type" value="Genomic_DNA"/>
</dbReference>
<organism evidence="2">
    <name type="scientific">uncultured Dysgonomonas sp</name>
    <dbReference type="NCBI Taxonomy" id="206096"/>
    <lineage>
        <taxon>Bacteria</taxon>
        <taxon>Pseudomonadati</taxon>
        <taxon>Bacteroidota</taxon>
        <taxon>Bacteroidia</taxon>
        <taxon>Bacteroidales</taxon>
        <taxon>Dysgonomonadaceae</taxon>
        <taxon>Dysgonomonas</taxon>
        <taxon>environmental samples</taxon>
    </lineage>
</organism>
<protein>
    <recommendedName>
        <fullName evidence="1">N-acetyltransferase domain-containing protein</fullName>
    </recommendedName>
</protein>
<accession>A0A212K218</accession>
<dbReference type="Gene3D" id="3.40.630.30">
    <property type="match status" value="1"/>
</dbReference>
<gene>
    <name evidence="2" type="ORF">KL86DYS2_12839</name>
</gene>
<evidence type="ECO:0000259" key="1">
    <source>
        <dbReference type="PROSITE" id="PS51186"/>
    </source>
</evidence>
<dbReference type="PANTHER" id="PTHR43451:SF1">
    <property type="entry name" value="ACETYLTRANSFERASE"/>
    <property type="match status" value="1"/>
</dbReference>
<evidence type="ECO:0000313" key="2">
    <source>
        <dbReference type="EMBL" id="SBW05706.1"/>
    </source>
</evidence>
<reference evidence="2" key="1">
    <citation type="submission" date="2016-04" db="EMBL/GenBank/DDBJ databases">
        <authorList>
            <person name="Evans L.H."/>
            <person name="Alamgir A."/>
            <person name="Owens N."/>
            <person name="Weber N.D."/>
            <person name="Virtaneva K."/>
            <person name="Barbian K."/>
            <person name="Babar A."/>
            <person name="Rosenke K."/>
        </authorList>
    </citation>
    <scope>NUCLEOTIDE SEQUENCE</scope>
    <source>
        <strain evidence="2">86-2</strain>
    </source>
</reference>
<dbReference type="InterPro" id="IPR016181">
    <property type="entry name" value="Acyl_CoA_acyltransferase"/>
</dbReference>
<dbReference type="PANTHER" id="PTHR43451">
    <property type="entry name" value="ACETYLTRANSFERASE (GNAT) FAMILY PROTEIN"/>
    <property type="match status" value="1"/>
</dbReference>